<keyword evidence="3 6" id="KW-0717">Septation</keyword>
<keyword evidence="11" id="KW-1185">Reference proteome</keyword>
<evidence type="ECO:0000256" key="4">
    <source>
        <dbReference type="ARBA" id="ARBA00023306"/>
    </source>
</evidence>
<sequence length="254" mass="27309">MNQLCFQLKGTVVTAIVLELYRYDREQFAGGLAEKVRQAPMFFQQTPVVISLEKLETAAADIDFADMISLCREFGLRPMAFKGGDGDAAASLEARGLARIPAGSTARAAMPESRSEPEPAAPMPAAPKPAAPEVVVRTVVEEKLVHRPSKVITRPVRSGQQVYAEGADLIVLAAVSEGAEILADGHIHVYGALRGRALAGVRGDESARVFCQSLEAELVSIAGNFKLSDGLRELIWKAPAQLYLKDDTLHVMAL</sequence>
<comment type="function">
    <text evidence="5 6">Cell division inhibitor that blocks the formation of polar Z ring septums. Rapidly oscillates between the poles of the cell to destabilize FtsZ filaments that have formed before they mature into polar Z rings. Prevents FtsZ polymerization.</text>
</comment>
<evidence type="ECO:0000256" key="7">
    <source>
        <dbReference type="SAM" id="MobiDB-lite"/>
    </source>
</evidence>
<keyword evidence="4 6" id="KW-0131">Cell cycle</keyword>
<dbReference type="NCBIfam" id="TIGR01222">
    <property type="entry name" value="minC"/>
    <property type="match status" value="1"/>
</dbReference>
<evidence type="ECO:0000313" key="11">
    <source>
        <dbReference type="Proteomes" id="UP001596422"/>
    </source>
</evidence>
<evidence type="ECO:0000256" key="6">
    <source>
        <dbReference type="HAMAP-Rule" id="MF_00267"/>
    </source>
</evidence>
<dbReference type="InterPro" id="IPR036145">
    <property type="entry name" value="MinC_C_sf"/>
</dbReference>
<dbReference type="Proteomes" id="UP001596422">
    <property type="component" value="Unassembled WGS sequence"/>
</dbReference>
<evidence type="ECO:0000256" key="3">
    <source>
        <dbReference type="ARBA" id="ARBA00023210"/>
    </source>
</evidence>
<feature type="domain" description="Septum formation inhibitor MinC N-terminal" evidence="9">
    <location>
        <begin position="6"/>
        <end position="78"/>
    </location>
</feature>
<name>A0ABW2A8D8_9GAMM</name>
<evidence type="ECO:0000259" key="9">
    <source>
        <dbReference type="Pfam" id="PF05209"/>
    </source>
</evidence>
<dbReference type="SUPFAM" id="SSF63848">
    <property type="entry name" value="Cell-division inhibitor MinC, C-terminal domain"/>
    <property type="match status" value="1"/>
</dbReference>
<dbReference type="Gene3D" id="3.30.70.260">
    <property type="match status" value="1"/>
</dbReference>
<dbReference type="EMBL" id="JBHSWE010000001">
    <property type="protein sequence ID" value="MFC6673667.1"/>
    <property type="molecule type" value="Genomic_DNA"/>
</dbReference>
<organism evidence="10 11">
    <name type="scientific">Marinobacterium aestuariivivens</name>
    <dbReference type="NCBI Taxonomy" id="1698799"/>
    <lineage>
        <taxon>Bacteria</taxon>
        <taxon>Pseudomonadati</taxon>
        <taxon>Pseudomonadota</taxon>
        <taxon>Gammaproteobacteria</taxon>
        <taxon>Oceanospirillales</taxon>
        <taxon>Oceanospirillaceae</taxon>
        <taxon>Marinobacterium</taxon>
    </lineage>
</organism>
<gene>
    <name evidence="6 10" type="primary">minC</name>
    <name evidence="10" type="ORF">ACFQDL_28930</name>
</gene>
<comment type="caution">
    <text evidence="10">The sequence shown here is derived from an EMBL/GenBank/DDBJ whole genome shotgun (WGS) entry which is preliminary data.</text>
</comment>
<accession>A0ABW2A8D8</accession>
<dbReference type="RefSeq" id="WP_379912235.1">
    <property type="nucleotide sequence ID" value="NZ_JBHSWE010000001.1"/>
</dbReference>
<feature type="compositionally biased region" description="Pro residues" evidence="7">
    <location>
        <begin position="119"/>
        <end position="129"/>
    </location>
</feature>
<dbReference type="InterPro" id="IPR005526">
    <property type="entry name" value="Septum_form_inhib_MinC_C"/>
</dbReference>
<dbReference type="Pfam" id="PF03775">
    <property type="entry name" value="MinC_C"/>
    <property type="match status" value="1"/>
</dbReference>
<reference evidence="11" key="1">
    <citation type="journal article" date="2019" name="Int. J. Syst. Evol. Microbiol.">
        <title>The Global Catalogue of Microorganisms (GCM) 10K type strain sequencing project: providing services to taxonomists for standard genome sequencing and annotation.</title>
        <authorList>
            <consortium name="The Broad Institute Genomics Platform"/>
            <consortium name="The Broad Institute Genome Sequencing Center for Infectious Disease"/>
            <person name="Wu L."/>
            <person name="Ma J."/>
        </authorList>
    </citation>
    <scope>NUCLEOTIDE SEQUENCE [LARGE SCALE GENOMIC DNA]</scope>
    <source>
        <strain evidence="11">NBRC 111756</strain>
    </source>
</reference>
<evidence type="ECO:0000256" key="2">
    <source>
        <dbReference type="ARBA" id="ARBA00022618"/>
    </source>
</evidence>
<evidence type="ECO:0000256" key="1">
    <source>
        <dbReference type="ARBA" id="ARBA00006291"/>
    </source>
</evidence>
<evidence type="ECO:0000259" key="8">
    <source>
        <dbReference type="Pfam" id="PF03775"/>
    </source>
</evidence>
<dbReference type="Pfam" id="PF05209">
    <property type="entry name" value="MinC_N"/>
    <property type="match status" value="1"/>
</dbReference>
<dbReference type="InterPro" id="IPR007874">
    <property type="entry name" value="MinC_N"/>
</dbReference>
<feature type="region of interest" description="Disordered" evidence="7">
    <location>
        <begin position="103"/>
        <end position="129"/>
    </location>
</feature>
<dbReference type="InterPro" id="IPR013033">
    <property type="entry name" value="MinC"/>
</dbReference>
<comment type="similarity">
    <text evidence="1 6">Belongs to the MinC family.</text>
</comment>
<dbReference type="InterPro" id="IPR016098">
    <property type="entry name" value="CAP/MinC_C"/>
</dbReference>
<protein>
    <recommendedName>
        <fullName evidence="6">Probable septum site-determining protein MinC</fullName>
    </recommendedName>
</protein>
<dbReference type="PANTHER" id="PTHR34108">
    <property type="entry name" value="SEPTUM SITE-DETERMINING PROTEIN MINC"/>
    <property type="match status" value="1"/>
</dbReference>
<feature type="domain" description="Septum formation inhibitor MinC C-terminal" evidence="8">
    <location>
        <begin position="151"/>
        <end position="251"/>
    </location>
</feature>
<evidence type="ECO:0000256" key="5">
    <source>
        <dbReference type="ARBA" id="ARBA00025606"/>
    </source>
</evidence>
<proteinExistence type="inferred from homology"/>
<dbReference type="Gene3D" id="2.160.20.70">
    <property type="match status" value="1"/>
</dbReference>
<keyword evidence="2 6" id="KW-0132">Cell division</keyword>
<comment type="subunit">
    <text evidence="6">Interacts with MinD and FtsZ.</text>
</comment>
<dbReference type="HAMAP" id="MF_00267">
    <property type="entry name" value="MinC"/>
    <property type="match status" value="1"/>
</dbReference>
<dbReference type="PANTHER" id="PTHR34108:SF1">
    <property type="entry name" value="SEPTUM SITE-DETERMINING PROTEIN MINC"/>
    <property type="match status" value="1"/>
</dbReference>
<evidence type="ECO:0000313" key="10">
    <source>
        <dbReference type="EMBL" id="MFC6673667.1"/>
    </source>
</evidence>